<dbReference type="Proteomes" id="UP000218387">
    <property type="component" value="Chromosome"/>
</dbReference>
<evidence type="ECO:0000256" key="1">
    <source>
        <dbReference type="ARBA" id="ARBA00004429"/>
    </source>
</evidence>
<evidence type="ECO:0000259" key="11">
    <source>
        <dbReference type="Pfam" id="PF00482"/>
    </source>
</evidence>
<dbReference type="InterPro" id="IPR042094">
    <property type="entry name" value="T2SS_GspF_sf"/>
</dbReference>
<feature type="transmembrane region" description="Helical" evidence="10">
    <location>
        <begin position="162"/>
        <end position="184"/>
    </location>
</feature>
<evidence type="ECO:0000313" key="13">
    <source>
        <dbReference type="Proteomes" id="UP000218387"/>
    </source>
</evidence>
<evidence type="ECO:0000256" key="5">
    <source>
        <dbReference type="ARBA" id="ARBA00022519"/>
    </source>
</evidence>
<dbReference type="PANTHER" id="PTHR30012:SF0">
    <property type="entry name" value="TYPE II SECRETION SYSTEM PROTEIN F-RELATED"/>
    <property type="match status" value="1"/>
</dbReference>
<keyword evidence="8 10" id="KW-0472">Membrane</keyword>
<dbReference type="InterPro" id="IPR001992">
    <property type="entry name" value="T2SS_GspF/T4SS_PilC_CS"/>
</dbReference>
<name>A0A4P9C8K2_EUBML</name>
<dbReference type="FunFam" id="1.20.81.30:FF:000001">
    <property type="entry name" value="Type II secretion system protein F"/>
    <property type="match status" value="1"/>
</dbReference>
<sequence length="396" mass="44256">MPKFKYKAKNMNSKIVNGMADAIDESTLRKALREKDEFLVSCREVDTEKKAYKMKNMELSDFSREIENMLASGITVIRALSIMMERNIKPNVAKVYKALYREVQQGITLSEAMENSHGSFPRLIINMFRAGESSGQMAETAHKMALYYEKEHRLHTKIRNAMIYPIVLLVATVVVVIGLFTFILPQFFDLFEGMDAQLPGITVMVIGISNFMTTNWYWLLLGVAVAIGGFRALLGVPSFRLRFDKMKVHLPWAGKLIKIVYTARFARTLSSLYSSGLSMINAMDISASIVGNKYIEGQFGPATQMVRSGNTLSEAIGSIDGMDKKLVSTIFIGEETGNLDTMLDSIADSYDYDSEMAIQRMVTIIEPVMIIIMAVIVGTVMLSVMVPIVTLYQSIG</sequence>
<evidence type="ECO:0000256" key="6">
    <source>
        <dbReference type="ARBA" id="ARBA00022692"/>
    </source>
</evidence>
<keyword evidence="3 9" id="KW-0813">Transport</keyword>
<evidence type="ECO:0000256" key="10">
    <source>
        <dbReference type="SAM" id="Phobius"/>
    </source>
</evidence>
<keyword evidence="5" id="KW-0997">Cell inner membrane</keyword>
<feature type="transmembrane region" description="Helical" evidence="10">
    <location>
        <begin position="368"/>
        <end position="392"/>
    </location>
</feature>
<comment type="subcellular location">
    <subcellularLocation>
        <location evidence="1">Cell inner membrane</location>
        <topology evidence="1">Multi-pass membrane protein</topology>
    </subcellularLocation>
    <subcellularLocation>
        <location evidence="9">Cell membrane</location>
        <topology evidence="9">Multi-pass membrane protein</topology>
    </subcellularLocation>
</comment>
<dbReference type="KEGG" id="emt:CPZ25_010970"/>
<feature type="transmembrane region" description="Helical" evidence="10">
    <location>
        <begin position="216"/>
        <end position="236"/>
    </location>
</feature>
<evidence type="ECO:0000256" key="2">
    <source>
        <dbReference type="ARBA" id="ARBA00005745"/>
    </source>
</evidence>
<dbReference type="InterPro" id="IPR018076">
    <property type="entry name" value="T2SS_GspF_dom"/>
</dbReference>
<protein>
    <submittedName>
        <fullName evidence="12">Type II secretion system F family protein</fullName>
    </submittedName>
</protein>
<reference evidence="12 13" key="1">
    <citation type="submission" date="2018-05" db="EMBL/GenBank/DDBJ databases">
        <title>Genome comparison of Eubacterium sp.</title>
        <authorList>
            <person name="Feng Y."/>
            <person name="Sanchez-Andrea I."/>
            <person name="Stams A.J.M."/>
            <person name="De Vos W.M."/>
        </authorList>
    </citation>
    <scope>NUCLEOTIDE SEQUENCE [LARGE SCALE GENOMIC DNA]</scope>
    <source>
        <strain evidence="12 13">YI</strain>
    </source>
</reference>
<dbReference type="Gene3D" id="1.20.81.30">
    <property type="entry name" value="Type II secretion system (T2SS), domain F"/>
    <property type="match status" value="2"/>
</dbReference>
<evidence type="ECO:0000256" key="9">
    <source>
        <dbReference type="RuleBase" id="RU003923"/>
    </source>
</evidence>
<dbReference type="Pfam" id="PF00482">
    <property type="entry name" value="T2SSF"/>
    <property type="match status" value="2"/>
</dbReference>
<gene>
    <name evidence="12" type="ORF">CPZ25_010970</name>
</gene>
<comment type="similarity">
    <text evidence="2 9">Belongs to the GSP F family.</text>
</comment>
<dbReference type="InterPro" id="IPR003004">
    <property type="entry name" value="GspF/PilC"/>
</dbReference>
<proteinExistence type="inferred from homology"/>
<dbReference type="AlphaFoldDB" id="A0A4P9C8K2"/>
<evidence type="ECO:0000256" key="7">
    <source>
        <dbReference type="ARBA" id="ARBA00022989"/>
    </source>
</evidence>
<dbReference type="GO" id="GO:0005886">
    <property type="term" value="C:plasma membrane"/>
    <property type="evidence" value="ECO:0007669"/>
    <property type="project" value="UniProtKB-SubCell"/>
</dbReference>
<evidence type="ECO:0000256" key="3">
    <source>
        <dbReference type="ARBA" id="ARBA00022448"/>
    </source>
</evidence>
<dbReference type="GO" id="GO:0009306">
    <property type="term" value="P:protein secretion"/>
    <property type="evidence" value="ECO:0007669"/>
    <property type="project" value="InterPro"/>
</dbReference>
<keyword evidence="13" id="KW-1185">Reference proteome</keyword>
<dbReference type="EMBL" id="CP029487">
    <property type="protein sequence ID" value="QCT71827.1"/>
    <property type="molecule type" value="Genomic_DNA"/>
</dbReference>
<dbReference type="PRINTS" id="PR00812">
    <property type="entry name" value="BCTERIALGSPF"/>
</dbReference>
<keyword evidence="4" id="KW-1003">Cell membrane</keyword>
<keyword evidence="6 9" id="KW-0812">Transmembrane</keyword>
<organism evidence="12 13">
    <name type="scientific">Eubacterium maltosivorans</name>
    <dbReference type="NCBI Taxonomy" id="2041044"/>
    <lineage>
        <taxon>Bacteria</taxon>
        <taxon>Bacillati</taxon>
        <taxon>Bacillota</taxon>
        <taxon>Clostridia</taxon>
        <taxon>Eubacteriales</taxon>
        <taxon>Eubacteriaceae</taxon>
        <taxon>Eubacterium</taxon>
    </lineage>
</organism>
<accession>A0A4P9C8K2</accession>
<feature type="domain" description="Type II secretion system protein GspF" evidence="11">
    <location>
        <begin position="265"/>
        <end position="387"/>
    </location>
</feature>
<dbReference type="PANTHER" id="PTHR30012">
    <property type="entry name" value="GENERAL SECRETION PATHWAY PROTEIN"/>
    <property type="match status" value="1"/>
</dbReference>
<evidence type="ECO:0000313" key="12">
    <source>
        <dbReference type="EMBL" id="QCT71827.1"/>
    </source>
</evidence>
<evidence type="ECO:0000256" key="4">
    <source>
        <dbReference type="ARBA" id="ARBA00022475"/>
    </source>
</evidence>
<evidence type="ECO:0000256" key="8">
    <source>
        <dbReference type="ARBA" id="ARBA00023136"/>
    </source>
</evidence>
<keyword evidence="7 10" id="KW-1133">Transmembrane helix</keyword>
<feature type="domain" description="Type II secretion system protein GspF" evidence="11">
    <location>
        <begin position="62"/>
        <end position="185"/>
    </location>
</feature>
<dbReference type="PROSITE" id="PS00874">
    <property type="entry name" value="T2SP_F"/>
    <property type="match status" value="1"/>
</dbReference>